<dbReference type="InterPro" id="IPR021133">
    <property type="entry name" value="HEAT_type_2"/>
</dbReference>
<dbReference type="EMBL" id="CAJVAS010000008">
    <property type="protein sequence ID" value="CAG7621458.1"/>
    <property type="molecule type" value="Genomic_DNA"/>
</dbReference>
<dbReference type="PROSITE" id="PS50077">
    <property type="entry name" value="HEAT_REPEAT"/>
    <property type="match status" value="1"/>
</dbReference>
<accession>A0A916K087</accession>
<dbReference type="PANTHER" id="PTHR12697">
    <property type="entry name" value="PBS LYASE HEAT-LIKE PROTEIN"/>
    <property type="match status" value="1"/>
</dbReference>
<sequence>MSESFLLNDEQMRKFISEGFLILNTDFPESFHASLFQQLNEVYGEEGNPGNNILPRIPDLQRVFDHPVIQGALTSVLGENYMMHPHRHGHFNKKATAGGWHKDSYWGHQRVRNHRPWWAMIFYFPQDVTIDMGPTGVVPGTGCYQTRTFESDDTELEVTSHGKAGTFALVQYDIWHRATANISGKDRYMLKFQFVRTEMPTRPSWNNSSDEWITPASFAKPIVQHELIWRDTWNWLTGQQQDANVSIGGRSASAADEWIAQLQSDDRSLRAKAADELGLIGEAAADRAVPALAAALDDAFEPVALNAAYALGRMGEQGLRALLDTIERGSGIAARSAAYGAYIAGPAAIGGLTAIMRSGPADAAAYAAFALGELGGAAATAVPVLVERLRSADADAKARRTVVETLGMIGAGASDEVIVAALEQSLQDDDDQVRFMAGLSLSRIGAPADQAVPAIVKALDDDNRYVRANAAEALYYIGTEQAKQALLKFLRTSRWCSTTTPKTMF</sequence>
<protein>
    <recommendedName>
        <fullName evidence="3">Phytanoyl-CoA dioxygenase</fullName>
    </recommendedName>
</protein>
<evidence type="ECO:0000313" key="2">
    <source>
        <dbReference type="Proteomes" id="UP000693672"/>
    </source>
</evidence>
<dbReference type="AlphaFoldDB" id="A0A916K087"/>
<name>A0A916K087_9BACL</name>
<dbReference type="Pfam" id="PF13646">
    <property type="entry name" value="HEAT_2"/>
    <property type="match status" value="2"/>
</dbReference>
<proteinExistence type="predicted"/>
<dbReference type="Proteomes" id="UP000693672">
    <property type="component" value="Unassembled WGS sequence"/>
</dbReference>
<organism evidence="1 2">
    <name type="scientific">Paenibacillus solanacearum</name>
    <dbReference type="NCBI Taxonomy" id="2048548"/>
    <lineage>
        <taxon>Bacteria</taxon>
        <taxon>Bacillati</taxon>
        <taxon>Bacillota</taxon>
        <taxon>Bacilli</taxon>
        <taxon>Bacillales</taxon>
        <taxon>Paenibacillaceae</taxon>
        <taxon>Paenibacillus</taxon>
    </lineage>
</organism>
<dbReference type="SMART" id="SM00567">
    <property type="entry name" value="EZ_HEAT"/>
    <property type="match status" value="6"/>
</dbReference>
<dbReference type="PANTHER" id="PTHR12697:SF5">
    <property type="entry name" value="DEOXYHYPUSINE HYDROXYLASE"/>
    <property type="match status" value="1"/>
</dbReference>
<reference evidence="1" key="1">
    <citation type="submission" date="2021-06" db="EMBL/GenBank/DDBJ databases">
        <authorList>
            <person name="Criscuolo A."/>
        </authorList>
    </citation>
    <scope>NUCLEOTIDE SEQUENCE</scope>
    <source>
        <strain evidence="1">CIP111600</strain>
    </source>
</reference>
<dbReference type="InterPro" id="IPR008775">
    <property type="entry name" value="Phytyl_CoA_dOase-like"/>
</dbReference>
<evidence type="ECO:0000313" key="1">
    <source>
        <dbReference type="EMBL" id="CAG7621458.1"/>
    </source>
</evidence>
<dbReference type="InterPro" id="IPR004155">
    <property type="entry name" value="PBS_lyase_HEAT"/>
</dbReference>
<dbReference type="RefSeq" id="WP_218092126.1">
    <property type="nucleotide sequence ID" value="NZ_CAJVAS010000008.1"/>
</dbReference>
<gene>
    <name evidence="1" type="ORF">PAESOLCIP111_02342</name>
</gene>
<comment type="caution">
    <text evidence="1">The sequence shown here is derived from an EMBL/GenBank/DDBJ whole genome shotgun (WGS) entry which is preliminary data.</text>
</comment>
<dbReference type="GO" id="GO:0016706">
    <property type="term" value="F:2-oxoglutarate-dependent dioxygenase activity"/>
    <property type="evidence" value="ECO:0007669"/>
    <property type="project" value="UniProtKB-ARBA"/>
</dbReference>
<evidence type="ECO:0008006" key="3">
    <source>
        <dbReference type="Google" id="ProtNLM"/>
    </source>
</evidence>
<dbReference type="Pfam" id="PF05721">
    <property type="entry name" value="PhyH"/>
    <property type="match status" value="1"/>
</dbReference>
<keyword evidence="2" id="KW-1185">Reference proteome</keyword>